<feature type="transmembrane region" description="Helical" evidence="7">
    <location>
        <begin position="887"/>
        <end position="907"/>
    </location>
</feature>
<dbReference type="RefSeq" id="WP_250872720.1">
    <property type="nucleotide sequence ID" value="NZ_JALXFV010000003.1"/>
</dbReference>
<dbReference type="InterPro" id="IPR000731">
    <property type="entry name" value="SSD"/>
</dbReference>
<feature type="transmembrane region" description="Helical" evidence="7">
    <location>
        <begin position="427"/>
        <end position="449"/>
    </location>
</feature>
<dbReference type="Proteomes" id="UP001597187">
    <property type="component" value="Unassembled WGS sequence"/>
</dbReference>
<feature type="transmembrane region" description="Helical" evidence="7">
    <location>
        <begin position="401"/>
        <end position="420"/>
    </location>
</feature>
<name>A0ABD6ATN9_9EURY</name>
<feature type="coiled-coil region" evidence="6">
    <location>
        <begin position="137"/>
        <end position="178"/>
    </location>
</feature>
<dbReference type="AlphaFoldDB" id="A0ABD6ATN9"/>
<feature type="transmembrane region" description="Helical" evidence="7">
    <location>
        <begin position="455"/>
        <end position="475"/>
    </location>
</feature>
<feature type="domain" description="SSD" evidence="8">
    <location>
        <begin position="427"/>
        <end position="557"/>
    </location>
</feature>
<gene>
    <name evidence="9" type="ORF">ACFSBT_05520</name>
</gene>
<proteinExistence type="predicted"/>
<feature type="transmembrane region" description="Helical" evidence="7">
    <location>
        <begin position="857"/>
        <end position="881"/>
    </location>
</feature>
<evidence type="ECO:0000256" key="5">
    <source>
        <dbReference type="ARBA" id="ARBA00023136"/>
    </source>
</evidence>
<feature type="transmembrane region" description="Helical" evidence="7">
    <location>
        <begin position="928"/>
        <end position="955"/>
    </location>
</feature>
<organism evidence="9 10">
    <name type="scientific">Halomarina rubra</name>
    <dbReference type="NCBI Taxonomy" id="2071873"/>
    <lineage>
        <taxon>Archaea</taxon>
        <taxon>Methanobacteriati</taxon>
        <taxon>Methanobacteriota</taxon>
        <taxon>Stenosarchaea group</taxon>
        <taxon>Halobacteria</taxon>
        <taxon>Halobacteriales</taxon>
        <taxon>Natronomonadaceae</taxon>
        <taxon>Halomarina</taxon>
    </lineage>
</organism>
<comment type="subcellular location">
    <subcellularLocation>
        <location evidence="1">Cell membrane</location>
        <topology evidence="1">Multi-pass membrane protein</topology>
    </subcellularLocation>
</comment>
<sequence length="1009" mass="106706">MSRVDRFVGAITGHTRIAIALMLVATVVLGAGAGMIEQSSSLDQFQSDSPESEKLSYINGNFSTGPNNTTTVQLIVRDDNVLDKESMLGILALEQELRENETIEPTLADNNSVVGIPNIVATAAIQQEVGGDLQRTNAEFQRLNSSVAQERAALENRSQTLNATAKDLQRALAALQQNPDASVEAAFEQVRSNTSVELDEEDFGTFQQAAQGVRNAQNQSQAQQAYQLGTQGVLADQYQSLQQRGADLQEDGERLRELGSELQALNAEFQNASTPTLEEQRAQLESMNESEIDQVLGLLLGESDDSGGSGGSFSAFAFMPTSFEEGSTDAEATMLVVTQVSDSGSTAEATGQSSDAITNSQLAMQDLANENPTEQFSVNDVLVFGSGIIAEETTQSMTDSLAIVGPLALLFVVVALVVAYRDVIDILLGLLGIGAVLVWTFGFMGWAGIAFNQLFVAVPVLLIGLSIDYAIHVFMRHREERTGSTGASTDTVRGSMRVALTGVGIALVWVTATTVIGFLSNLTSPLPPIQEFGVVSAFGITAALLVFGVLIPALKIEIDGFLEGRGWNRKKQAFGTGGGRFSSVLAAGSSAARRAPFVVILVALLISAGGAYGASQVDTSFSQEDFLADDPPEWTYELPEPLKPSDYSAKENLDYVNENFLRQDSQAQILVESDGTSVASAAALERIDTAQTAAADSDVTVVLSNGEVDVRSPLSVMQSVAATNETFNATFAAADTDGDGVPDQNVADVYDALFAVAPDQAAGVIAQNGDGEYEAVRLVVSTKGSASMDAVTEEMRAIAQEVEGDDGGLTATATGQTILFKIVSDQLLETVVQSLIITLVATFLFLMLTYRITEGSATLGAVTLLPVALSVTWILGTMYLLGIPFNILTGMITSLTVGLGVAYSIHLSERFNQELDRTGDLWESMRRAVTGTGGALLGSAATTVGGFGVLAFAILPPLQQFGIITGLTIIYAFLASVLVLPSLLVVWYRYLGPGRSTETGTTTATPAED</sequence>
<feature type="transmembrane region" description="Helical" evidence="7">
    <location>
        <begin position="595"/>
        <end position="614"/>
    </location>
</feature>
<feature type="transmembrane region" description="Helical" evidence="7">
    <location>
        <begin position="961"/>
        <end position="988"/>
    </location>
</feature>
<dbReference type="GO" id="GO:0005886">
    <property type="term" value="C:plasma membrane"/>
    <property type="evidence" value="ECO:0007669"/>
    <property type="project" value="UniProtKB-SubCell"/>
</dbReference>
<keyword evidence="4 7" id="KW-1133">Transmembrane helix</keyword>
<evidence type="ECO:0000256" key="3">
    <source>
        <dbReference type="ARBA" id="ARBA00022692"/>
    </source>
</evidence>
<feature type="transmembrane region" description="Helical" evidence="7">
    <location>
        <begin position="496"/>
        <end position="520"/>
    </location>
</feature>
<dbReference type="InterPro" id="IPR004869">
    <property type="entry name" value="MMPL_dom"/>
</dbReference>
<dbReference type="Pfam" id="PF03176">
    <property type="entry name" value="MMPL"/>
    <property type="match status" value="2"/>
</dbReference>
<dbReference type="EMBL" id="JBHUDC010000003">
    <property type="protein sequence ID" value="MFD1512740.1"/>
    <property type="molecule type" value="Genomic_DNA"/>
</dbReference>
<dbReference type="SUPFAM" id="SSF82866">
    <property type="entry name" value="Multidrug efflux transporter AcrB transmembrane domain"/>
    <property type="match status" value="2"/>
</dbReference>
<dbReference type="InterPro" id="IPR050545">
    <property type="entry name" value="Mycobact_MmpL"/>
</dbReference>
<evidence type="ECO:0000256" key="4">
    <source>
        <dbReference type="ARBA" id="ARBA00022989"/>
    </source>
</evidence>
<accession>A0ABD6ATN9</accession>
<evidence type="ECO:0000259" key="8">
    <source>
        <dbReference type="PROSITE" id="PS50156"/>
    </source>
</evidence>
<keyword evidence="6" id="KW-0175">Coiled coil</keyword>
<feature type="domain" description="SSD" evidence="8">
    <location>
        <begin position="826"/>
        <end position="986"/>
    </location>
</feature>
<keyword evidence="10" id="KW-1185">Reference proteome</keyword>
<feature type="coiled-coil region" evidence="6">
    <location>
        <begin position="238"/>
        <end position="268"/>
    </location>
</feature>
<comment type="caution">
    <text evidence="9">The sequence shown here is derived from an EMBL/GenBank/DDBJ whole genome shotgun (WGS) entry which is preliminary data.</text>
</comment>
<feature type="transmembrane region" description="Helical" evidence="7">
    <location>
        <begin position="831"/>
        <end position="850"/>
    </location>
</feature>
<keyword evidence="3 7" id="KW-0812">Transmembrane</keyword>
<protein>
    <submittedName>
        <fullName evidence="9">MMPL family transporter</fullName>
    </submittedName>
</protein>
<dbReference type="Gene3D" id="1.20.1640.10">
    <property type="entry name" value="Multidrug efflux transporter AcrB transmembrane domain"/>
    <property type="match status" value="2"/>
</dbReference>
<feature type="transmembrane region" description="Helical" evidence="7">
    <location>
        <begin position="532"/>
        <end position="554"/>
    </location>
</feature>
<evidence type="ECO:0000256" key="6">
    <source>
        <dbReference type="SAM" id="Coils"/>
    </source>
</evidence>
<evidence type="ECO:0000313" key="10">
    <source>
        <dbReference type="Proteomes" id="UP001597187"/>
    </source>
</evidence>
<evidence type="ECO:0000256" key="2">
    <source>
        <dbReference type="ARBA" id="ARBA00022475"/>
    </source>
</evidence>
<keyword evidence="5 7" id="KW-0472">Membrane</keyword>
<evidence type="ECO:0000256" key="1">
    <source>
        <dbReference type="ARBA" id="ARBA00004651"/>
    </source>
</evidence>
<dbReference type="PANTHER" id="PTHR33406:SF13">
    <property type="entry name" value="MEMBRANE PROTEIN YDFJ"/>
    <property type="match status" value="1"/>
</dbReference>
<keyword evidence="2" id="KW-1003">Cell membrane</keyword>
<dbReference type="PROSITE" id="PS50156">
    <property type="entry name" value="SSD"/>
    <property type="match status" value="2"/>
</dbReference>
<reference evidence="9 10" key="1">
    <citation type="journal article" date="2019" name="Int. J. Syst. Evol. Microbiol.">
        <title>The Global Catalogue of Microorganisms (GCM) 10K type strain sequencing project: providing services to taxonomists for standard genome sequencing and annotation.</title>
        <authorList>
            <consortium name="The Broad Institute Genomics Platform"/>
            <consortium name="The Broad Institute Genome Sequencing Center for Infectious Disease"/>
            <person name="Wu L."/>
            <person name="Ma J."/>
        </authorList>
    </citation>
    <scope>NUCLEOTIDE SEQUENCE [LARGE SCALE GENOMIC DNA]</scope>
    <source>
        <strain evidence="9 10">CGMCC 1.12563</strain>
    </source>
</reference>
<evidence type="ECO:0000313" key="9">
    <source>
        <dbReference type="EMBL" id="MFD1512740.1"/>
    </source>
</evidence>
<dbReference type="PANTHER" id="PTHR33406">
    <property type="entry name" value="MEMBRANE PROTEIN MJ1562-RELATED"/>
    <property type="match status" value="1"/>
</dbReference>
<evidence type="ECO:0000256" key="7">
    <source>
        <dbReference type="SAM" id="Phobius"/>
    </source>
</evidence>